<evidence type="ECO:0000256" key="1">
    <source>
        <dbReference type="SAM" id="MobiDB-lite"/>
    </source>
</evidence>
<sequence length="106" mass="11950">MIEKAAKESSVKKHIKKFTRFSRKIGRGLNIEFKETVAIPSLLRQREYRKAGEQVLDIARMVGLTVVWIVPGGAVITTMILKFSHKSRPSAFHPDEAAEEDEPSSK</sequence>
<feature type="region of interest" description="Disordered" evidence="1">
    <location>
        <begin position="87"/>
        <end position="106"/>
    </location>
</feature>
<comment type="caution">
    <text evidence="3">The sequence shown here is derived from an EMBL/GenBank/DDBJ whole genome shotgun (WGS) entry which is preliminary data.</text>
</comment>
<keyword evidence="2" id="KW-0472">Membrane</keyword>
<evidence type="ECO:0000313" key="4">
    <source>
        <dbReference type="Proteomes" id="UP000075359"/>
    </source>
</evidence>
<keyword evidence="2" id="KW-1133">Transmembrane helix</keyword>
<keyword evidence="2" id="KW-0812">Transmembrane</keyword>
<proteinExistence type="predicted"/>
<dbReference type="Proteomes" id="UP000075359">
    <property type="component" value="Unassembled WGS sequence"/>
</dbReference>
<keyword evidence="4" id="KW-1185">Reference proteome</keyword>
<feature type="compositionally biased region" description="Acidic residues" evidence="1">
    <location>
        <begin position="97"/>
        <end position="106"/>
    </location>
</feature>
<dbReference type="OrthoDB" id="5373113at2"/>
<dbReference type="AlphaFoldDB" id="A0A151CJ47"/>
<accession>A0A151CJ47</accession>
<gene>
    <name evidence="3" type="ORF">AS592_10695</name>
</gene>
<evidence type="ECO:0000256" key="2">
    <source>
        <dbReference type="SAM" id="Phobius"/>
    </source>
</evidence>
<reference evidence="3 4" key="1">
    <citation type="submission" date="2015-11" db="EMBL/GenBank/DDBJ databases">
        <title>Draft genome of Sulfurovum riftiae 1812E, a member of the Epsilonproteobacteria isolated from the tube of the deep-sea hydrothermal vent tubewom Riftia pachyptila.</title>
        <authorList>
            <person name="Vetriani C."/>
            <person name="Giovannelli D."/>
        </authorList>
    </citation>
    <scope>NUCLEOTIDE SEQUENCE [LARGE SCALE GENOMIC DNA]</scope>
    <source>
        <strain evidence="3 4">1812E</strain>
    </source>
</reference>
<feature type="transmembrane region" description="Helical" evidence="2">
    <location>
        <begin position="58"/>
        <end position="81"/>
    </location>
</feature>
<evidence type="ECO:0000313" key="3">
    <source>
        <dbReference type="EMBL" id="KYJ87562.1"/>
    </source>
</evidence>
<name>A0A151CJ47_9BACT</name>
<organism evidence="3 4">
    <name type="scientific">Sulfurovum riftiae</name>
    <dbReference type="NCBI Taxonomy" id="1630136"/>
    <lineage>
        <taxon>Bacteria</taxon>
        <taxon>Pseudomonadati</taxon>
        <taxon>Campylobacterota</taxon>
        <taxon>Epsilonproteobacteria</taxon>
        <taxon>Campylobacterales</taxon>
        <taxon>Sulfurovaceae</taxon>
        <taxon>Sulfurovum</taxon>
    </lineage>
</organism>
<dbReference type="EMBL" id="LNKT01000001">
    <property type="protein sequence ID" value="KYJ87562.1"/>
    <property type="molecule type" value="Genomic_DNA"/>
</dbReference>
<dbReference type="STRING" id="1630136.AS592_10695"/>
<protein>
    <submittedName>
        <fullName evidence="3">Uncharacterized protein</fullName>
    </submittedName>
</protein>
<dbReference type="RefSeq" id="WP_067328496.1">
    <property type="nucleotide sequence ID" value="NZ_LNKT01000001.1"/>
</dbReference>